<keyword evidence="3" id="KW-1185">Reference proteome</keyword>
<dbReference type="EMBL" id="ML736001">
    <property type="protein sequence ID" value="KAE8410197.1"/>
    <property type="molecule type" value="Genomic_DNA"/>
</dbReference>
<feature type="compositionally biased region" description="Basic and acidic residues" evidence="1">
    <location>
        <begin position="267"/>
        <end position="284"/>
    </location>
</feature>
<name>A0ABQ6VZ69_9EURO</name>
<feature type="region of interest" description="Disordered" evidence="1">
    <location>
        <begin position="261"/>
        <end position="284"/>
    </location>
</feature>
<organism evidence="2 3">
    <name type="scientific">Aspergillus pseudocaelatus</name>
    <dbReference type="NCBI Taxonomy" id="1825620"/>
    <lineage>
        <taxon>Eukaryota</taxon>
        <taxon>Fungi</taxon>
        <taxon>Dikarya</taxon>
        <taxon>Ascomycota</taxon>
        <taxon>Pezizomycotina</taxon>
        <taxon>Eurotiomycetes</taxon>
        <taxon>Eurotiomycetidae</taxon>
        <taxon>Eurotiales</taxon>
        <taxon>Aspergillaceae</taxon>
        <taxon>Aspergillus</taxon>
        <taxon>Aspergillus subgen. Circumdati</taxon>
    </lineage>
</organism>
<dbReference type="Proteomes" id="UP000325395">
    <property type="component" value="Unassembled WGS sequence"/>
</dbReference>
<evidence type="ECO:0000313" key="3">
    <source>
        <dbReference type="Proteomes" id="UP000325395"/>
    </source>
</evidence>
<accession>A0ABQ6VZ69</accession>
<protein>
    <submittedName>
        <fullName evidence="2">Uncharacterized protein</fullName>
    </submittedName>
</protein>
<gene>
    <name evidence="2" type="ORF">BDV36DRAFT_302976</name>
</gene>
<evidence type="ECO:0000313" key="2">
    <source>
        <dbReference type="EMBL" id="KAE8410197.1"/>
    </source>
</evidence>
<proteinExistence type="predicted"/>
<reference evidence="2 3" key="1">
    <citation type="submission" date="2019-04" db="EMBL/GenBank/DDBJ databases">
        <authorList>
            <consortium name="DOE Joint Genome Institute"/>
            <person name="Mondo S."/>
            <person name="Kjaerbolling I."/>
            <person name="Vesth T."/>
            <person name="Frisvad J.C."/>
            <person name="Nybo J.L."/>
            <person name="Theobald S."/>
            <person name="Kildgaard S."/>
            <person name="Isbrandt T."/>
            <person name="Kuo A."/>
            <person name="Sato A."/>
            <person name="Lyhne E.K."/>
            <person name="Kogle M.E."/>
            <person name="Wiebenga A."/>
            <person name="Kun R.S."/>
            <person name="Lubbers R.J."/>
            <person name="Makela M.R."/>
            <person name="Barry K."/>
            <person name="Chovatia M."/>
            <person name="Clum A."/>
            <person name="Daum C."/>
            <person name="Haridas S."/>
            <person name="He G."/>
            <person name="LaButti K."/>
            <person name="Lipzen A."/>
            <person name="Riley R."/>
            <person name="Salamov A."/>
            <person name="Simmons B.A."/>
            <person name="Magnuson J.K."/>
            <person name="Henrissat B."/>
            <person name="Mortensen U.H."/>
            <person name="Larsen T.O."/>
            <person name="Devries R.P."/>
            <person name="Grigoriev I.V."/>
            <person name="Machida M."/>
            <person name="Baker S.E."/>
            <person name="Andersen M.R."/>
            <person name="Cantor M.N."/>
            <person name="Hua S.X."/>
        </authorList>
    </citation>
    <scope>NUCLEOTIDE SEQUENCE [LARGE SCALE GENOMIC DNA]</scope>
    <source>
        <strain evidence="2 3">CBS 117616</strain>
    </source>
</reference>
<evidence type="ECO:0000256" key="1">
    <source>
        <dbReference type="SAM" id="MobiDB-lite"/>
    </source>
</evidence>
<sequence length="284" mass="31902">MATSTKRYRDSLEDDRCISIERPEDFSMLGSASNPIFIDIEKACTRLHSPGDTDGDTIPETPSYCSQSHICYDQEDDKQIHLFRNDIVSVTSGGHMGHSMTRHGAVHEGVAGESPFSGETAAQASTQDDCIPGVVSHATVAERHTTESGGPAALLGKHVSDGSKYMQNMMFTPVERINNWTLFDANTQTDDHHRPNSIAINQSGDQTDSITAILTHRSMPEGRLTFLCLSVEWYSHHELRQWAPGLLNEYLYRTRLHERPRAHKRRAVSEKPLVSEKRKKFREL</sequence>